<reference evidence="3 4" key="1">
    <citation type="submission" date="2020-05" db="EMBL/GenBank/DDBJ databases">
        <title>Identification and distribution of gene clusters putatively required for synthesis of sphingolipid metabolism inhibitors in phylogenetically diverse species of the filamentous fungus Fusarium.</title>
        <authorList>
            <person name="Kim H.-S."/>
            <person name="Busman M."/>
            <person name="Brown D.W."/>
            <person name="Divon H."/>
            <person name="Uhlig S."/>
            <person name="Proctor R.H."/>
        </authorList>
    </citation>
    <scope>NUCLEOTIDE SEQUENCE [LARGE SCALE GENOMIC DNA]</scope>
    <source>
        <strain evidence="3 4">NRRL 26131</strain>
    </source>
</reference>
<feature type="compositionally biased region" description="Polar residues" evidence="1">
    <location>
        <begin position="222"/>
        <end position="236"/>
    </location>
</feature>
<keyword evidence="4" id="KW-1185">Reference proteome</keyword>
<comment type="caution">
    <text evidence="3">The sequence shown here is derived from an EMBL/GenBank/DDBJ whole genome shotgun (WGS) entry which is preliminary data.</text>
</comment>
<feature type="transmembrane region" description="Helical" evidence="2">
    <location>
        <begin position="12"/>
        <end position="29"/>
    </location>
</feature>
<evidence type="ECO:0000256" key="2">
    <source>
        <dbReference type="SAM" id="Phobius"/>
    </source>
</evidence>
<organism evidence="3 4">
    <name type="scientific">Fusarium globosum</name>
    <dbReference type="NCBI Taxonomy" id="78864"/>
    <lineage>
        <taxon>Eukaryota</taxon>
        <taxon>Fungi</taxon>
        <taxon>Dikarya</taxon>
        <taxon>Ascomycota</taxon>
        <taxon>Pezizomycotina</taxon>
        <taxon>Sordariomycetes</taxon>
        <taxon>Hypocreomycetidae</taxon>
        <taxon>Hypocreales</taxon>
        <taxon>Nectriaceae</taxon>
        <taxon>Fusarium</taxon>
        <taxon>Fusarium fujikuroi species complex</taxon>
    </lineage>
</organism>
<dbReference type="EMBL" id="JAAQPF010000796">
    <property type="protein sequence ID" value="KAF5696897.1"/>
    <property type="molecule type" value="Genomic_DNA"/>
</dbReference>
<keyword evidence="2" id="KW-0812">Transmembrane</keyword>
<protein>
    <submittedName>
        <fullName evidence="3">Uncharacterized protein</fullName>
    </submittedName>
</protein>
<keyword evidence="2" id="KW-1133">Transmembrane helix</keyword>
<feature type="transmembrane region" description="Helical" evidence="2">
    <location>
        <begin position="41"/>
        <end position="60"/>
    </location>
</feature>
<feature type="transmembrane region" description="Helical" evidence="2">
    <location>
        <begin position="175"/>
        <end position="198"/>
    </location>
</feature>
<gene>
    <name evidence="3" type="ORF">FGLOB1_13172</name>
</gene>
<keyword evidence="2" id="KW-0472">Membrane</keyword>
<name>A0A8H6CYS2_9HYPO</name>
<feature type="transmembrane region" description="Helical" evidence="2">
    <location>
        <begin position="80"/>
        <end position="101"/>
    </location>
</feature>
<dbReference type="AlphaFoldDB" id="A0A8H6CYS2"/>
<accession>A0A8H6CYS2</accession>
<evidence type="ECO:0000256" key="1">
    <source>
        <dbReference type="SAM" id="MobiDB-lite"/>
    </source>
</evidence>
<dbReference type="Proteomes" id="UP000532311">
    <property type="component" value="Unassembled WGS sequence"/>
</dbReference>
<sequence>MDPSSYYETNDMYLMSVLSFSCLILFVVIKFDAPWSKEKRLLYLVGVWVAFHLTALVLFSLQHSHKVELPQQLATSVNTILATTSLWGVAVIQIITIIYTFAVLGSEIWWKVTAALVCVEVALILIIILIPKVPTPAELSYILPFTSQAAAMGTIWASSRGIFRNRIQKHTADHLLGLGLITFLVSALLLPLSILGYFRSQMTLQWVFFMVITTVAYRLPESSSNEPATTSASQIELTPMGGSCSMNEPPPESSPDLNERTSIRSRATIPPDSIRSVERSCNKQDIGSSV</sequence>
<feature type="transmembrane region" description="Helical" evidence="2">
    <location>
        <begin position="108"/>
        <end position="130"/>
    </location>
</feature>
<evidence type="ECO:0000313" key="4">
    <source>
        <dbReference type="Proteomes" id="UP000532311"/>
    </source>
</evidence>
<evidence type="ECO:0000313" key="3">
    <source>
        <dbReference type="EMBL" id="KAF5696897.1"/>
    </source>
</evidence>
<proteinExistence type="predicted"/>
<feature type="transmembrane region" description="Helical" evidence="2">
    <location>
        <begin position="142"/>
        <end position="163"/>
    </location>
</feature>
<feature type="region of interest" description="Disordered" evidence="1">
    <location>
        <begin position="222"/>
        <end position="290"/>
    </location>
</feature>